<dbReference type="PANTHER" id="PTHR39210:SF1">
    <property type="entry name" value="HEPARIN-SULFATE LYASE"/>
    <property type="match status" value="1"/>
</dbReference>
<protein>
    <submittedName>
        <fullName evidence="6">Heparinase II/III family protein</fullName>
    </submittedName>
</protein>
<dbReference type="KEGG" id="dpf:ON006_01335"/>
<dbReference type="SUPFAM" id="SSF48230">
    <property type="entry name" value="Chondroitin AC/alginate lyase"/>
    <property type="match status" value="1"/>
</dbReference>
<evidence type="ECO:0000259" key="5">
    <source>
        <dbReference type="Pfam" id="PF07940"/>
    </source>
</evidence>
<evidence type="ECO:0000256" key="4">
    <source>
        <dbReference type="ARBA" id="ARBA00023239"/>
    </source>
</evidence>
<keyword evidence="3" id="KW-0574">Periplasm</keyword>
<evidence type="ECO:0000256" key="3">
    <source>
        <dbReference type="ARBA" id="ARBA00022764"/>
    </source>
</evidence>
<dbReference type="PANTHER" id="PTHR39210">
    <property type="entry name" value="HEPARIN-SULFATE LYASE"/>
    <property type="match status" value="1"/>
</dbReference>
<evidence type="ECO:0000313" key="7">
    <source>
        <dbReference type="Proteomes" id="UP001164653"/>
    </source>
</evidence>
<gene>
    <name evidence="6" type="ORF">ON006_01335</name>
</gene>
<organism evidence="6 7">
    <name type="scientific">Dyadobacter pollutisoli</name>
    <dbReference type="NCBI Taxonomy" id="2910158"/>
    <lineage>
        <taxon>Bacteria</taxon>
        <taxon>Pseudomonadati</taxon>
        <taxon>Bacteroidota</taxon>
        <taxon>Cytophagia</taxon>
        <taxon>Cytophagales</taxon>
        <taxon>Spirosomataceae</taxon>
        <taxon>Dyadobacter</taxon>
    </lineage>
</organism>
<evidence type="ECO:0000313" key="6">
    <source>
        <dbReference type="EMBL" id="WAC12612.1"/>
    </source>
</evidence>
<dbReference type="InterPro" id="IPR008929">
    <property type="entry name" value="Chondroitin_lyas"/>
</dbReference>
<feature type="domain" description="Heparinase II/III-like C-terminal" evidence="5">
    <location>
        <begin position="514"/>
        <end position="663"/>
    </location>
</feature>
<dbReference type="Gene3D" id="1.50.10.100">
    <property type="entry name" value="Chondroitin AC/alginate lyase"/>
    <property type="match status" value="1"/>
</dbReference>
<keyword evidence="2" id="KW-0732">Signal</keyword>
<dbReference type="RefSeq" id="WP_244823312.1">
    <property type="nucleotide sequence ID" value="NZ_CP112998.1"/>
</dbReference>
<dbReference type="Gene3D" id="2.70.98.70">
    <property type="match status" value="1"/>
</dbReference>
<dbReference type="GO" id="GO:0042597">
    <property type="term" value="C:periplasmic space"/>
    <property type="evidence" value="ECO:0007669"/>
    <property type="project" value="UniProtKB-SubCell"/>
</dbReference>
<accession>A0A9E8NE28</accession>
<evidence type="ECO:0000256" key="2">
    <source>
        <dbReference type="ARBA" id="ARBA00022729"/>
    </source>
</evidence>
<dbReference type="Proteomes" id="UP001164653">
    <property type="component" value="Chromosome"/>
</dbReference>
<dbReference type="InterPro" id="IPR012480">
    <property type="entry name" value="Hepar_II_III_C"/>
</dbReference>
<comment type="subcellular location">
    <subcellularLocation>
        <location evidence="1">Periplasm</location>
    </subcellularLocation>
</comment>
<evidence type="ECO:0000256" key="1">
    <source>
        <dbReference type="ARBA" id="ARBA00004418"/>
    </source>
</evidence>
<dbReference type="EMBL" id="CP112998">
    <property type="protein sequence ID" value="WAC12612.1"/>
    <property type="molecule type" value="Genomic_DNA"/>
</dbReference>
<name>A0A9E8NE28_9BACT</name>
<sequence>MRGLILLLILCTHTLIAQQRADPPPGNDTKSGSQLFIPPFKQVPERFPQYPLKTRRMIYKDEDLVRARENVAKYPEAGKVLDEVLKAADKWLEWTDSDLRDIMADARVPRAFDLNPKGSPVHGDKVFKVGGTYPWIVDPRHPFQVKSPIDGQMFPGNDYAAYYKSNFKDKKGWDSTYVDDGWGWVAPDGERYWFVAYANHWTWKAHIEPGMADLGRAYLLTGDKRYAHKAAVMLHRLAEVYPSMDHANQSRYGLMERAKGRAYNGKIVNLIWEASLIQNAAEAYDAVWESIDGDAELQKLCGKTGEQIRSFIEANVLEDALDAYLQRKIQGNYGMHQTALLYILLARENMDTEKYLHMIVEEPGESRVQSGIRYALYNMIFRDGQPLEAPHYNMLTVEKMAKISEMLNIGGMNLFKEPRLRYLINSPLALVAAGKFTPDIGDSGSVLGALVGQDPDVYQIGYKMYKDPAYLIWLAAIDKVGGHTFSGFESLFREVLPEVAPLPHHRAVPVQPSRLLAGYGLGILNNRRDVTALSFNYGFKGTHFHWDFLNFELFANGQKMMPDLGYPDAMNEYVKEVYTWSFNTVGHNAVVVDSKRQLENLPGVLHDFSSGTFARSMDASSPAYPQTTAYRRNMIMVDADSSQSYVVDFFRVSGGSQHDYSLHGPPGEVSLSGSKWSDKQPGTLAGKDVEFGQIYDDSRMGVQDYAGSYWNYKGSGYQYLFNVQKLESGKGIVQYKHLLADSARLKIHILPAGTQEIILADAYDKPRAKTNVLKYVIARRQATGTQPLQSTFVGVMEPYSVNSYIQNTTLLKLENGSGAAVEVIRNGATDVVISDTSNTVKMIVGRGIETDANAAVVTFDSKGNVGRVYFSDGTYLKVKGKDYRAEKLKGTVAAIDLVTQAVKVKYAGRKLNDKLKGSAVHFTNVYRTTVHPLESIEIKNNELIMKMQDDLLVGKVHITEVHPDSITTDTNLPFAPLYSGTTILDSQFKVLGILKSIHENKLLPAGALSTTPEKGKDVWLSDIGVGDQVTVKSSFSWER</sequence>
<dbReference type="GO" id="GO:0016829">
    <property type="term" value="F:lyase activity"/>
    <property type="evidence" value="ECO:0007669"/>
    <property type="project" value="UniProtKB-KW"/>
</dbReference>
<dbReference type="AlphaFoldDB" id="A0A9E8NE28"/>
<keyword evidence="4" id="KW-0456">Lyase</keyword>
<reference evidence="6" key="1">
    <citation type="submission" date="2022-11" db="EMBL/GenBank/DDBJ databases">
        <title>Dyadobacter pollutisoli sp. nov., isolated from plastic dumped soil.</title>
        <authorList>
            <person name="Kim J.M."/>
            <person name="Kim K.R."/>
            <person name="Lee J.K."/>
            <person name="Hao L."/>
            <person name="Jeon C.O."/>
        </authorList>
    </citation>
    <scope>NUCLEOTIDE SEQUENCE</scope>
    <source>
        <strain evidence="6">U1</strain>
    </source>
</reference>
<keyword evidence="7" id="KW-1185">Reference proteome</keyword>
<dbReference type="Pfam" id="PF07940">
    <property type="entry name" value="Hepar_II_III_C"/>
    <property type="match status" value="1"/>
</dbReference>
<proteinExistence type="predicted"/>